<evidence type="ECO:0000313" key="2">
    <source>
        <dbReference type="EMBL" id="KAF4620302.1"/>
    </source>
</evidence>
<gene>
    <name evidence="2" type="ORF">D9613_001086</name>
</gene>
<dbReference type="EMBL" id="JAACJL010000015">
    <property type="protein sequence ID" value="KAF4620302.1"/>
    <property type="molecule type" value="Genomic_DNA"/>
</dbReference>
<dbReference type="AlphaFoldDB" id="A0A8H4R1Y2"/>
<feature type="domain" description="DUF7788" evidence="1">
    <location>
        <begin position="21"/>
        <end position="123"/>
    </location>
</feature>
<evidence type="ECO:0000313" key="3">
    <source>
        <dbReference type="Proteomes" id="UP000521872"/>
    </source>
</evidence>
<dbReference type="InterPro" id="IPR056690">
    <property type="entry name" value="DUF7788"/>
</dbReference>
<sequence>MCHGIYLRCPICSLDVAMWSMSDEWSTDYDAKEKACPDAGYKVPEIVYWVLAGRDTEKTTEAAYNSTSDRKGLVMMTEFSPAMLKVLIEGEAEGSLDDLAQARGAEGVQKPPEEEIDLISFMKRHSWLLALTVW</sequence>
<dbReference type="Pfam" id="PF25043">
    <property type="entry name" value="DUF7788"/>
    <property type="match status" value="1"/>
</dbReference>
<accession>A0A8H4R1Y2</accession>
<proteinExistence type="predicted"/>
<name>A0A8H4R1Y2_9AGAR</name>
<organism evidence="2 3">
    <name type="scientific">Agrocybe pediades</name>
    <dbReference type="NCBI Taxonomy" id="84607"/>
    <lineage>
        <taxon>Eukaryota</taxon>
        <taxon>Fungi</taxon>
        <taxon>Dikarya</taxon>
        <taxon>Basidiomycota</taxon>
        <taxon>Agaricomycotina</taxon>
        <taxon>Agaricomycetes</taxon>
        <taxon>Agaricomycetidae</taxon>
        <taxon>Agaricales</taxon>
        <taxon>Agaricineae</taxon>
        <taxon>Strophariaceae</taxon>
        <taxon>Agrocybe</taxon>
    </lineage>
</organism>
<protein>
    <recommendedName>
        <fullName evidence="1">DUF7788 domain-containing protein</fullName>
    </recommendedName>
</protein>
<evidence type="ECO:0000259" key="1">
    <source>
        <dbReference type="Pfam" id="PF25043"/>
    </source>
</evidence>
<dbReference type="Proteomes" id="UP000521872">
    <property type="component" value="Unassembled WGS sequence"/>
</dbReference>
<comment type="caution">
    <text evidence="2">The sequence shown here is derived from an EMBL/GenBank/DDBJ whole genome shotgun (WGS) entry which is preliminary data.</text>
</comment>
<reference evidence="2 3" key="1">
    <citation type="submission" date="2019-12" db="EMBL/GenBank/DDBJ databases">
        <authorList>
            <person name="Floudas D."/>
            <person name="Bentzer J."/>
            <person name="Ahren D."/>
            <person name="Johansson T."/>
            <person name="Persson P."/>
            <person name="Tunlid A."/>
        </authorList>
    </citation>
    <scope>NUCLEOTIDE SEQUENCE [LARGE SCALE GENOMIC DNA]</scope>
    <source>
        <strain evidence="2 3">CBS 102.39</strain>
    </source>
</reference>
<keyword evidence="3" id="KW-1185">Reference proteome</keyword>